<dbReference type="PANTHER" id="PTHR10188">
    <property type="entry name" value="L-ASPARAGINASE"/>
    <property type="match status" value="1"/>
</dbReference>
<dbReference type="Pfam" id="PF01112">
    <property type="entry name" value="Asparaginase_2"/>
    <property type="match status" value="1"/>
</dbReference>
<gene>
    <name evidence="9" type="ORF">Tci_880479</name>
</gene>
<dbReference type="GO" id="GO:0008798">
    <property type="term" value="F:beta-aspartyl-peptidase activity"/>
    <property type="evidence" value="ECO:0007669"/>
    <property type="project" value="UniProtKB-EC"/>
</dbReference>
<proteinExistence type="predicted"/>
<evidence type="ECO:0000256" key="6">
    <source>
        <dbReference type="PIRSR" id="PIRSR600246-2"/>
    </source>
</evidence>
<dbReference type="AlphaFoldDB" id="A0A699TFB5"/>
<dbReference type="EMBL" id="BKCJ011238931">
    <property type="protein sequence ID" value="GFD08510.1"/>
    <property type="molecule type" value="Genomic_DNA"/>
</dbReference>
<evidence type="ECO:0000256" key="3">
    <source>
        <dbReference type="ARBA" id="ARBA00012879"/>
    </source>
</evidence>
<feature type="binding site" evidence="6">
    <location>
        <begin position="193"/>
        <end position="196"/>
    </location>
    <ligand>
        <name>substrate</name>
    </ligand>
</feature>
<comment type="catalytic activity">
    <reaction evidence="1">
        <text>Cleavage of a beta-linked Asp residue from the N-terminus of a polypeptide.</text>
        <dbReference type="EC" id="3.4.19.5"/>
    </reaction>
</comment>
<dbReference type="InterPro" id="IPR000246">
    <property type="entry name" value="Peptidase_T2"/>
</dbReference>
<reference evidence="9" key="1">
    <citation type="journal article" date="2019" name="Sci. Rep.">
        <title>Draft genome of Tanacetum cinerariifolium, the natural source of mosquito coil.</title>
        <authorList>
            <person name="Yamashiro T."/>
            <person name="Shiraishi A."/>
            <person name="Satake H."/>
            <person name="Nakayama K."/>
        </authorList>
    </citation>
    <scope>NUCLEOTIDE SEQUENCE</scope>
</reference>
<dbReference type="PANTHER" id="PTHR10188:SF6">
    <property type="entry name" value="N(4)-(BETA-N-ACETYLGLUCOSAMINYL)-L-ASPARAGINASE"/>
    <property type="match status" value="1"/>
</dbReference>
<dbReference type="SUPFAM" id="SSF56235">
    <property type="entry name" value="N-terminal nucleophile aminohydrolases (Ntn hydrolases)"/>
    <property type="match status" value="1"/>
</dbReference>
<feature type="binding site" evidence="6">
    <location>
        <begin position="216"/>
        <end position="219"/>
    </location>
    <ligand>
        <name>substrate</name>
    </ligand>
</feature>
<comment type="subunit">
    <text evidence="2">Heterotetramer of two alpha and two beta chains arranged as a dimer of alpha/beta heterodimers.</text>
</comment>
<feature type="non-terminal residue" evidence="9">
    <location>
        <position position="219"/>
    </location>
</feature>
<dbReference type="GO" id="GO:0005737">
    <property type="term" value="C:cytoplasm"/>
    <property type="evidence" value="ECO:0007669"/>
    <property type="project" value="TreeGrafter"/>
</dbReference>
<feature type="region of interest" description="Disordered" evidence="8">
    <location>
        <begin position="1"/>
        <end position="123"/>
    </location>
</feature>
<comment type="caution">
    <text evidence="9">The sequence shown here is derived from an EMBL/GenBank/DDBJ whole genome shotgun (WGS) entry which is preliminary data.</text>
</comment>
<evidence type="ECO:0000256" key="4">
    <source>
        <dbReference type="ARBA" id="ARBA00022813"/>
    </source>
</evidence>
<feature type="active site" description="Nucleophile" evidence="5">
    <location>
        <position position="165"/>
    </location>
</feature>
<keyword evidence="4" id="KW-0068">Autocatalytic cleavage</keyword>
<feature type="non-terminal residue" evidence="9">
    <location>
        <position position="1"/>
    </location>
</feature>
<dbReference type="EC" id="3.4.19.5" evidence="3"/>
<evidence type="ECO:0000256" key="2">
    <source>
        <dbReference type="ARBA" id="ARBA00011601"/>
    </source>
</evidence>
<feature type="site" description="Cleavage; by autolysis" evidence="7">
    <location>
        <begin position="164"/>
        <end position="165"/>
    </location>
</feature>
<dbReference type="Gene3D" id="3.60.20.30">
    <property type="entry name" value="(Glycosyl)asparaginase"/>
    <property type="match status" value="1"/>
</dbReference>
<evidence type="ECO:0000256" key="5">
    <source>
        <dbReference type="PIRSR" id="PIRSR600246-1"/>
    </source>
</evidence>
<dbReference type="GO" id="GO:0016811">
    <property type="term" value="F:hydrolase activity, acting on carbon-nitrogen (but not peptide) bonds, in linear amides"/>
    <property type="evidence" value="ECO:0007669"/>
    <property type="project" value="UniProtKB-ARBA"/>
</dbReference>
<evidence type="ECO:0000256" key="7">
    <source>
        <dbReference type="PIRSR" id="PIRSR600246-3"/>
    </source>
</evidence>
<feature type="compositionally biased region" description="Basic and acidic residues" evidence="8">
    <location>
        <begin position="21"/>
        <end position="38"/>
    </location>
</feature>
<sequence>AGHRAARRRGPARRPHRRPAHRDFDLGCRRERQPRRLESAGPRRQRPRRGGGRRDGDRKRAGLLRGPGRPPRPRRPRDPRRLHHGPPVQLRRRGRARAHQAPHQRGAPRDGAHAPRAAGGRRRAAVDAEKAYREWLKTSQYKPVINVENSGRRPVGPVGALNHDTIAMLALDAQGRLSGSCTTSGMAFKMRGRVGDSPLIGSGLFVDPAVGAAAATGQG</sequence>
<feature type="compositionally biased region" description="Basic residues" evidence="8">
    <location>
        <begin position="1"/>
        <end position="20"/>
    </location>
</feature>
<protein>
    <recommendedName>
        <fullName evidence="3">beta-aspartyl-peptidase</fullName>
        <ecNumber evidence="3">3.4.19.5</ecNumber>
    </recommendedName>
</protein>
<organism evidence="9">
    <name type="scientific">Tanacetum cinerariifolium</name>
    <name type="common">Dalmatian daisy</name>
    <name type="synonym">Chrysanthemum cinerariifolium</name>
    <dbReference type="NCBI Taxonomy" id="118510"/>
    <lineage>
        <taxon>Eukaryota</taxon>
        <taxon>Viridiplantae</taxon>
        <taxon>Streptophyta</taxon>
        <taxon>Embryophyta</taxon>
        <taxon>Tracheophyta</taxon>
        <taxon>Spermatophyta</taxon>
        <taxon>Magnoliopsida</taxon>
        <taxon>eudicotyledons</taxon>
        <taxon>Gunneridae</taxon>
        <taxon>Pentapetalae</taxon>
        <taxon>asterids</taxon>
        <taxon>campanulids</taxon>
        <taxon>Asterales</taxon>
        <taxon>Asteraceae</taxon>
        <taxon>Asteroideae</taxon>
        <taxon>Anthemideae</taxon>
        <taxon>Anthemidinae</taxon>
        <taxon>Tanacetum</taxon>
    </lineage>
</organism>
<evidence type="ECO:0000313" key="9">
    <source>
        <dbReference type="EMBL" id="GFD08510.1"/>
    </source>
</evidence>
<evidence type="ECO:0000256" key="1">
    <source>
        <dbReference type="ARBA" id="ARBA00000306"/>
    </source>
</evidence>
<dbReference type="InterPro" id="IPR029055">
    <property type="entry name" value="Ntn_hydrolases_N"/>
</dbReference>
<accession>A0A699TFB5</accession>
<feature type="compositionally biased region" description="Basic residues" evidence="8">
    <location>
        <begin position="71"/>
        <end position="102"/>
    </location>
</feature>
<name>A0A699TFB5_TANCI</name>
<evidence type="ECO:0000256" key="8">
    <source>
        <dbReference type="SAM" id="MobiDB-lite"/>
    </source>
</evidence>